<organism evidence="8 9">
    <name type="scientific">Chloropicon roscoffensis</name>
    <dbReference type="NCBI Taxonomy" id="1461544"/>
    <lineage>
        <taxon>Eukaryota</taxon>
        <taxon>Viridiplantae</taxon>
        <taxon>Chlorophyta</taxon>
        <taxon>Chloropicophyceae</taxon>
        <taxon>Chloropicales</taxon>
        <taxon>Chloropicaceae</taxon>
        <taxon>Chloropicon</taxon>
    </lineage>
</organism>
<feature type="region of interest" description="Disordered" evidence="6">
    <location>
        <begin position="137"/>
        <end position="206"/>
    </location>
</feature>
<dbReference type="SUPFAM" id="SSF57863">
    <property type="entry name" value="ArfGap/RecO-like zinc finger"/>
    <property type="match status" value="1"/>
</dbReference>
<dbReference type="GO" id="GO:0005096">
    <property type="term" value="F:GTPase activator activity"/>
    <property type="evidence" value="ECO:0007669"/>
    <property type="project" value="UniProtKB-KW"/>
</dbReference>
<evidence type="ECO:0000259" key="7">
    <source>
        <dbReference type="PROSITE" id="PS50115"/>
    </source>
</evidence>
<feature type="compositionally biased region" description="Polar residues" evidence="6">
    <location>
        <begin position="340"/>
        <end position="349"/>
    </location>
</feature>
<keyword evidence="9" id="KW-1185">Reference proteome</keyword>
<evidence type="ECO:0000256" key="5">
    <source>
        <dbReference type="PROSITE-ProRule" id="PRU00288"/>
    </source>
</evidence>
<dbReference type="CDD" id="cd08831">
    <property type="entry name" value="ArfGap_ArfGap2_3_like"/>
    <property type="match status" value="1"/>
</dbReference>
<dbReference type="Pfam" id="PF01412">
    <property type="entry name" value="ArfGap"/>
    <property type="match status" value="1"/>
</dbReference>
<accession>A0AAX4NZ60</accession>
<evidence type="ECO:0000256" key="2">
    <source>
        <dbReference type="ARBA" id="ARBA00022723"/>
    </source>
</evidence>
<dbReference type="PRINTS" id="PR00405">
    <property type="entry name" value="REVINTRACTNG"/>
</dbReference>
<dbReference type="GO" id="GO:0048205">
    <property type="term" value="P:COPI coating of Golgi vesicle"/>
    <property type="evidence" value="ECO:0007669"/>
    <property type="project" value="TreeGrafter"/>
</dbReference>
<gene>
    <name evidence="8" type="ORF">HKI87_01g07290</name>
</gene>
<dbReference type="Gene3D" id="1.10.220.150">
    <property type="entry name" value="Arf GTPase activating protein"/>
    <property type="match status" value="1"/>
</dbReference>
<dbReference type="GO" id="GO:0008270">
    <property type="term" value="F:zinc ion binding"/>
    <property type="evidence" value="ECO:0007669"/>
    <property type="project" value="UniProtKB-KW"/>
</dbReference>
<evidence type="ECO:0000313" key="9">
    <source>
        <dbReference type="Proteomes" id="UP001472866"/>
    </source>
</evidence>
<keyword evidence="1" id="KW-0343">GTPase activation</keyword>
<dbReference type="PANTHER" id="PTHR45686">
    <property type="entry name" value="ADP-RIBOSYLATION FACTOR GTPASE ACTIVATING PROTEIN 3, ISOFORM H-RELATED"/>
    <property type="match status" value="1"/>
</dbReference>
<evidence type="ECO:0000256" key="1">
    <source>
        <dbReference type="ARBA" id="ARBA00022468"/>
    </source>
</evidence>
<evidence type="ECO:0000256" key="4">
    <source>
        <dbReference type="ARBA" id="ARBA00022833"/>
    </source>
</evidence>
<name>A0AAX4NZ60_9CHLO</name>
<reference evidence="8 9" key="1">
    <citation type="submission" date="2024-03" db="EMBL/GenBank/DDBJ databases">
        <title>Complete genome sequence of the green alga Chloropicon roscoffensis RCC1871.</title>
        <authorList>
            <person name="Lemieux C."/>
            <person name="Pombert J.-F."/>
            <person name="Otis C."/>
            <person name="Turmel M."/>
        </authorList>
    </citation>
    <scope>NUCLEOTIDE SEQUENCE [LARGE SCALE GENOMIC DNA]</scope>
    <source>
        <strain evidence="8 9">RCC1871</strain>
    </source>
</reference>
<proteinExistence type="predicted"/>
<evidence type="ECO:0000313" key="8">
    <source>
        <dbReference type="EMBL" id="WZN59204.1"/>
    </source>
</evidence>
<keyword evidence="3 5" id="KW-0863">Zinc-finger</keyword>
<keyword evidence="4" id="KW-0862">Zinc</keyword>
<feature type="domain" description="Arf-GAP" evidence="7">
    <location>
        <begin position="7"/>
        <end position="134"/>
    </location>
</feature>
<dbReference type="Proteomes" id="UP001472866">
    <property type="component" value="Chromosome 01"/>
</dbReference>
<sequence length="432" mass="45695">MELLDRDVLFPRLLTKTDNRRCFDCNKANPKWCSWRFGVLICMDCAALHRQMGVHISQVKSCELDQWTQEQLLVYECSGGNKRAKDFFAKNASQSVSGSGGGGSTAAALQEKYTCRAAEQYKKILAKEVQGKLKSATSADGEGWAGPASTSSQSAPAPAAAPEAKPKAVTSLGAARTSSRRPTSARRPAKSGGLGATRKKAGGLGGLGAKKITRKVDDNLFSQAPEEAPEVVAAHPDPVKVPKQAQEPAAVEAANQALRLAPQEDEEEVAAPKVNLRGRDGHISLSKLMASKPAGGGSDGSKPARGIGRGIGMKKKPHTSAAGPSLSSSDAAQKRFSGAKSISSQQFHGTSKDDEAEKQQRLSKFHGATAISSADYYGNSGGSSPRSDMDASELMGKLSMQAKMDMESMKGLASKAKSKLFDFARDMQTRYG</sequence>
<keyword evidence="2" id="KW-0479">Metal-binding</keyword>
<dbReference type="InterPro" id="IPR001164">
    <property type="entry name" value="ArfGAP_dom"/>
</dbReference>
<dbReference type="InterPro" id="IPR037278">
    <property type="entry name" value="ARFGAP/RecO"/>
</dbReference>
<feature type="compositionally biased region" description="Basic and acidic residues" evidence="6">
    <location>
        <begin position="350"/>
        <end position="360"/>
    </location>
</feature>
<dbReference type="EMBL" id="CP151501">
    <property type="protein sequence ID" value="WZN59204.1"/>
    <property type="molecule type" value="Genomic_DNA"/>
</dbReference>
<dbReference type="PROSITE" id="PS50115">
    <property type="entry name" value="ARFGAP"/>
    <property type="match status" value="1"/>
</dbReference>
<feature type="compositionally biased region" description="Low complexity" evidence="6">
    <location>
        <begin position="145"/>
        <end position="163"/>
    </location>
</feature>
<evidence type="ECO:0000256" key="6">
    <source>
        <dbReference type="SAM" id="MobiDB-lite"/>
    </source>
</evidence>
<dbReference type="InterPro" id="IPR038508">
    <property type="entry name" value="ArfGAP_dom_sf"/>
</dbReference>
<protein>
    <submittedName>
        <fullName evidence="8">Arf GTPase activating protein</fullName>
    </submittedName>
</protein>
<evidence type="ECO:0000256" key="3">
    <source>
        <dbReference type="ARBA" id="ARBA00022771"/>
    </source>
</evidence>
<dbReference type="GO" id="GO:0000139">
    <property type="term" value="C:Golgi membrane"/>
    <property type="evidence" value="ECO:0007669"/>
    <property type="project" value="GOC"/>
</dbReference>
<dbReference type="PANTHER" id="PTHR45686:SF4">
    <property type="entry name" value="ADP-RIBOSYLATION FACTOR GTPASE ACTIVATING PROTEIN 3, ISOFORM H"/>
    <property type="match status" value="1"/>
</dbReference>
<dbReference type="AlphaFoldDB" id="A0AAX4NZ60"/>
<feature type="region of interest" description="Disordered" evidence="6">
    <location>
        <begin position="289"/>
        <end position="367"/>
    </location>
</feature>
<dbReference type="SMART" id="SM00105">
    <property type="entry name" value="ArfGap"/>
    <property type="match status" value="1"/>
</dbReference>